<dbReference type="Proteomes" id="UP001311232">
    <property type="component" value="Unassembled WGS sequence"/>
</dbReference>
<feature type="region of interest" description="Disordered" evidence="1">
    <location>
        <begin position="1"/>
        <end position="30"/>
    </location>
</feature>
<keyword evidence="3" id="KW-1185">Reference proteome</keyword>
<feature type="region of interest" description="Disordered" evidence="1">
    <location>
        <begin position="82"/>
        <end position="126"/>
    </location>
</feature>
<organism evidence="2 3">
    <name type="scientific">Crenichthys baileyi</name>
    <name type="common">White River springfish</name>
    <dbReference type="NCBI Taxonomy" id="28760"/>
    <lineage>
        <taxon>Eukaryota</taxon>
        <taxon>Metazoa</taxon>
        <taxon>Chordata</taxon>
        <taxon>Craniata</taxon>
        <taxon>Vertebrata</taxon>
        <taxon>Euteleostomi</taxon>
        <taxon>Actinopterygii</taxon>
        <taxon>Neopterygii</taxon>
        <taxon>Teleostei</taxon>
        <taxon>Neoteleostei</taxon>
        <taxon>Acanthomorphata</taxon>
        <taxon>Ovalentaria</taxon>
        <taxon>Atherinomorphae</taxon>
        <taxon>Cyprinodontiformes</taxon>
        <taxon>Goodeidae</taxon>
        <taxon>Crenichthys</taxon>
    </lineage>
</organism>
<sequence length="283" mass="31096">MARPCARHGVAHSASKMGQGRASPCRGQSQSCRRLGLGCEIQSPSWERRSLLEGSTSASLGRACAAEDTRSLPAKMGLPTEACAPPGEPSGASGRCGTGERHRKVSGATPAPVNRSPEDWECLSGRTRGDGELHPWRQTGSWRARDSSFRNLMMMNPLMIYVKDNCGVVQPNQHMSPQQPWKESTERQEHTHQLQNTDMFPALLRRPHPLCRTALPGCSPTLGGSIRMDDLPPTDALLRHPFLSPPPSQLCARLAMKTLLELDCWVYSWGLGTWLISLSLNLR</sequence>
<evidence type="ECO:0000256" key="1">
    <source>
        <dbReference type="SAM" id="MobiDB-lite"/>
    </source>
</evidence>
<name>A0AAV9RZZ3_9TELE</name>
<feature type="compositionally biased region" description="Basic residues" evidence="1">
    <location>
        <begin position="1"/>
        <end position="10"/>
    </location>
</feature>
<gene>
    <name evidence="2" type="ORF">CRENBAI_026011</name>
</gene>
<accession>A0AAV9RZZ3</accession>
<protein>
    <submittedName>
        <fullName evidence="2">Uncharacterized protein</fullName>
    </submittedName>
</protein>
<proteinExistence type="predicted"/>
<comment type="caution">
    <text evidence="2">The sequence shown here is derived from an EMBL/GenBank/DDBJ whole genome shotgun (WGS) entry which is preliminary data.</text>
</comment>
<dbReference type="EMBL" id="JAHHUM010001162">
    <property type="protein sequence ID" value="KAK5614394.1"/>
    <property type="molecule type" value="Genomic_DNA"/>
</dbReference>
<evidence type="ECO:0000313" key="3">
    <source>
        <dbReference type="Proteomes" id="UP001311232"/>
    </source>
</evidence>
<evidence type="ECO:0000313" key="2">
    <source>
        <dbReference type="EMBL" id="KAK5614394.1"/>
    </source>
</evidence>
<dbReference type="AlphaFoldDB" id="A0AAV9RZZ3"/>
<reference evidence="2 3" key="1">
    <citation type="submission" date="2021-06" db="EMBL/GenBank/DDBJ databases">
        <authorList>
            <person name="Palmer J.M."/>
        </authorList>
    </citation>
    <scope>NUCLEOTIDE SEQUENCE [LARGE SCALE GENOMIC DNA]</scope>
    <source>
        <strain evidence="2 3">MEX-2019</strain>
        <tissue evidence="2">Muscle</tissue>
    </source>
</reference>